<reference evidence="7 8" key="1">
    <citation type="submission" date="2021-06" db="EMBL/GenBank/DDBJ databases">
        <title>Genome-based taxonomic framework of Microbacterium strains isolated from marine environment, the description of four new species and reclassification of four preexisting species.</title>
        <authorList>
            <person name="Lee S.D."/>
            <person name="Kim S.-M."/>
            <person name="Byeon Y.-S."/>
            <person name="Yang H.L."/>
            <person name="Kim I.S."/>
        </authorList>
    </citation>
    <scope>NUCLEOTIDE SEQUENCE [LARGE SCALE GENOMIC DNA]</scope>
    <source>
        <strain evidence="7 8">SSW1-51</strain>
    </source>
</reference>
<accession>A0ABY4II93</accession>
<protein>
    <submittedName>
        <fullName evidence="7">Polyprenyl synthetase family protein</fullName>
    </submittedName>
</protein>
<keyword evidence="3 6" id="KW-0808">Transferase</keyword>
<gene>
    <name evidence="7" type="ORF">KV394_15790</name>
</gene>
<dbReference type="Gene3D" id="1.10.600.10">
    <property type="entry name" value="Farnesyl Diphosphate Synthase"/>
    <property type="match status" value="1"/>
</dbReference>
<keyword evidence="8" id="KW-1185">Reference proteome</keyword>
<dbReference type="EMBL" id="CP078076">
    <property type="protein sequence ID" value="UPL12482.1"/>
    <property type="molecule type" value="Genomic_DNA"/>
</dbReference>
<sequence>MLGVVPSASPVPDAVAARLDGFLARMREESSAYGPDAGAFLDMAASTLAGGKRLRARFCHAGWRAVARFHERTATEDDRLWDLCAALEIFQSAALVHDDLIDNSDTRRGRPAAHRALEASHRGARWSGDAEAFGRAGAVLLGDLLVAWSDDLLEAALDGHPHASAVRGEYARMRRDVTTGQFLDIAEESAWSVNPAEEHAERALRIASLKSARYSIEQPLVLGAAFAGADHEQLAALRRFGHPVGMAFQLRDDVLGVFGDSSVTGKPAGDDLREGKRTVLVALTREALDAPARTILDELLGDPALSAQQVAALQSTIADSGALARVEDMISAYAREADRALTGAPLDNAAVGELRDLGRAATVRSA</sequence>
<dbReference type="CDD" id="cd00685">
    <property type="entry name" value="Trans_IPPS_HT"/>
    <property type="match status" value="1"/>
</dbReference>
<dbReference type="PROSITE" id="PS00444">
    <property type="entry name" value="POLYPRENYL_SYNTHASE_2"/>
    <property type="match status" value="1"/>
</dbReference>
<evidence type="ECO:0000313" key="8">
    <source>
        <dbReference type="Proteomes" id="UP000831467"/>
    </source>
</evidence>
<evidence type="ECO:0000256" key="4">
    <source>
        <dbReference type="ARBA" id="ARBA00022723"/>
    </source>
</evidence>
<comment type="cofactor">
    <cofactor evidence="1">
        <name>Mg(2+)</name>
        <dbReference type="ChEBI" id="CHEBI:18420"/>
    </cofactor>
</comment>
<organism evidence="7 8">
    <name type="scientific">Microbacterium sufflavum</name>
    <dbReference type="NCBI Taxonomy" id="2851649"/>
    <lineage>
        <taxon>Bacteria</taxon>
        <taxon>Bacillati</taxon>
        <taxon>Actinomycetota</taxon>
        <taxon>Actinomycetes</taxon>
        <taxon>Micrococcales</taxon>
        <taxon>Microbacteriaceae</taxon>
        <taxon>Microbacterium</taxon>
    </lineage>
</organism>
<comment type="similarity">
    <text evidence="2 6">Belongs to the FPP/GGPP synthase family.</text>
</comment>
<keyword evidence="5" id="KW-0460">Magnesium</keyword>
<evidence type="ECO:0000256" key="3">
    <source>
        <dbReference type="ARBA" id="ARBA00022679"/>
    </source>
</evidence>
<dbReference type="InterPro" id="IPR033749">
    <property type="entry name" value="Polyprenyl_synt_CS"/>
</dbReference>
<dbReference type="PANTHER" id="PTHR12001">
    <property type="entry name" value="GERANYLGERANYL PYROPHOSPHATE SYNTHASE"/>
    <property type="match status" value="1"/>
</dbReference>
<dbReference type="Pfam" id="PF00348">
    <property type="entry name" value="polyprenyl_synt"/>
    <property type="match status" value="1"/>
</dbReference>
<dbReference type="SFLD" id="SFLDS00005">
    <property type="entry name" value="Isoprenoid_Synthase_Type_I"/>
    <property type="match status" value="1"/>
</dbReference>
<evidence type="ECO:0000256" key="1">
    <source>
        <dbReference type="ARBA" id="ARBA00001946"/>
    </source>
</evidence>
<name>A0ABY4II93_9MICO</name>
<keyword evidence="4" id="KW-0479">Metal-binding</keyword>
<evidence type="ECO:0000256" key="6">
    <source>
        <dbReference type="RuleBase" id="RU004466"/>
    </source>
</evidence>
<dbReference type="InterPro" id="IPR008949">
    <property type="entry name" value="Isoprenoid_synthase_dom_sf"/>
</dbReference>
<evidence type="ECO:0000256" key="2">
    <source>
        <dbReference type="ARBA" id="ARBA00006706"/>
    </source>
</evidence>
<dbReference type="InterPro" id="IPR000092">
    <property type="entry name" value="Polyprenyl_synt"/>
</dbReference>
<evidence type="ECO:0000313" key="7">
    <source>
        <dbReference type="EMBL" id="UPL12482.1"/>
    </source>
</evidence>
<evidence type="ECO:0000256" key="5">
    <source>
        <dbReference type="ARBA" id="ARBA00022842"/>
    </source>
</evidence>
<dbReference type="SFLD" id="SFLDG01017">
    <property type="entry name" value="Polyprenyl_Transferase_Like"/>
    <property type="match status" value="1"/>
</dbReference>
<dbReference type="Proteomes" id="UP000831467">
    <property type="component" value="Chromosome"/>
</dbReference>
<dbReference type="SUPFAM" id="SSF48576">
    <property type="entry name" value="Terpenoid synthases"/>
    <property type="match status" value="1"/>
</dbReference>
<dbReference type="PANTHER" id="PTHR12001:SF85">
    <property type="entry name" value="SHORT CHAIN ISOPRENYL DIPHOSPHATE SYNTHASE"/>
    <property type="match status" value="1"/>
</dbReference>
<dbReference type="PROSITE" id="PS00723">
    <property type="entry name" value="POLYPRENYL_SYNTHASE_1"/>
    <property type="match status" value="1"/>
</dbReference>
<proteinExistence type="inferred from homology"/>